<dbReference type="CDD" id="cd18785">
    <property type="entry name" value="SF2_C"/>
    <property type="match status" value="1"/>
</dbReference>
<sequence length="1165" mass="131994">MSVHINNREKIIQALREELVGPSPQGEEIDISGQIVFESEKDFYKPWKQKDSGEEILQRDRPAARYGVGVLYPLGTLMEEESDLTSENQYSENVEDNIDTYTEDLTTEDCAKDDAKIAEKNYQDARELDSDDFEISTANSFKPSSMAVSFLAEFPEGSELVVIATGGRYYKKTVTVKGKEREWWLRSPVAIEARFNASEICSPVEKMVETTRVVEGLDLRVEVFSRPYNNLNSRLLTVCLVNRTINDESGNMLFDEKCLFQSFFKACVVAPGSKPCIKPYPGHSLEHMDDEEKSLALLYRKLETYAVGHGCAASWEIEPGTGMAMQVSAECLPVVEIPSTTPDITRRDGSLVEVPMASLAGLVPGDDGFGALAEVIDLYRKWIEERKAEIPSLDNEHYRDAAQRHIKECECCANRMEKGLKYLKTCEKARIAFRLANHAMLLQQVHREPRFLKFDPKSCRFTFSEEYKMPDCLNPGPGRGKWRPFQIAFLLMSLHSAASGNIPERQVVELIWFPTGGGKTEAYLGLAAFSMFMRRLEEPADAGVNVLMRYTLRLLTAQQFQRASALICSMEYLRRQHEDMLGKEEFSIGIWLGGTITPNTQKQAIEALNNLKRSRNEENLFILGRCPWCGAQMGRYEGQLPKKAKISRVQGYEKKGNTVVLKCTDINCVFYNGLPVYVTDEDIYEKRPSLVIGTVDKFAMLAWRPQARSLFGIGPGGERFSSPPQLILQDELHLISGPLGSMVGLYETVIEELCTDSRKEIPVRPKIVCSTATIRRYEEQVLALYGRSSVALFPPPGLDASDSFFARYARYPSGELRPGKKYVGVHAPGLRSMQTVQVRSFTALLQAPVYLDNEERDPWWTLLLFFNSLRELGTTLTLFQSDILDYLKVIKNRTGIDYSGIRKLRRILELTSRLRGDQVSEAISDLEVNCVSNKTPVDACLASNIIEVGVDIDRLSLMCVVGQPKTTSQYIQVTGRVGRKWEERPGLVITLYNASKPRDRSHFEKFRSYHERLYAQVEPTSATPFSPPTLERALHAVMVSYARQAGNEMLARSPYPYSSETIDYFKKLIIERVENIDKNETSNTEKVIEKRARQWQNWKRVKWDGSTWEAIESSELPLLRVAGSYATKQQAKLSWPTPMSLRNVDAECRATITTLYVQEGEDDFE</sequence>
<organism evidence="2 3">
    <name type="scientific">Sporotomaculum syntrophicum</name>
    <dbReference type="NCBI Taxonomy" id="182264"/>
    <lineage>
        <taxon>Bacteria</taxon>
        <taxon>Bacillati</taxon>
        <taxon>Bacillota</taxon>
        <taxon>Clostridia</taxon>
        <taxon>Eubacteriales</taxon>
        <taxon>Desulfallaceae</taxon>
        <taxon>Sporotomaculum</taxon>
    </lineage>
</organism>
<dbReference type="Gene3D" id="3.40.50.300">
    <property type="entry name" value="P-loop containing nucleotide triphosphate hydrolases"/>
    <property type="match status" value="2"/>
</dbReference>
<dbReference type="EMBL" id="LSRS01000011">
    <property type="protein sequence ID" value="KAF1083762.1"/>
    <property type="molecule type" value="Genomic_DNA"/>
</dbReference>
<reference evidence="2" key="1">
    <citation type="submission" date="2016-02" db="EMBL/GenBank/DDBJ databases">
        <title>Draft Genome Sequence of Sporotomaculum syntrophicum Strain FB, a Syntrophic Benzoate Degrader.</title>
        <authorList>
            <person name="Nobu M.K."/>
            <person name="Narihiro T."/>
            <person name="Qiu Y.-L."/>
            <person name="Ohashi A."/>
            <person name="Liu W.-T."/>
            <person name="Yuji S."/>
        </authorList>
    </citation>
    <scope>NUCLEOTIDE SEQUENCE</scope>
    <source>
        <strain evidence="2">FB</strain>
    </source>
</reference>
<dbReference type="InterPro" id="IPR001650">
    <property type="entry name" value="Helicase_C-like"/>
</dbReference>
<dbReference type="PROSITE" id="PS51194">
    <property type="entry name" value="HELICASE_CTER"/>
    <property type="match status" value="1"/>
</dbReference>
<evidence type="ECO:0000259" key="1">
    <source>
        <dbReference type="PROSITE" id="PS51194"/>
    </source>
</evidence>
<evidence type="ECO:0000313" key="3">
    <source>
        <dbReference type="Proteomes" id="UP000798488"/>
    </source>
</evidence>
<proteinExistence type="predicted"/>
<name>A0A9D2WLQ8_9FIRM</name>
<keyword evidence="3" id="KW-1185">Reference proteome</keyword>
<evidence type="ECO:0000313" key="2">
    <source>
        <dbReference type="EMBL" id="KAF1083762.1"/>
    </source>
</evidence>
<dbReference type="Pfam" id="PF00271">
    <property type="entry name" value="Helicase_C"/>
    <property type="match status" value="1"/>
</dbReference>
<dbReference type="SMART" id="SM00490">
    <property type="entry name" value="HELICc"/>
    <property type="match status" value="1"/>
</dbReference>
<protein>
    <recommendedName>
        <fullName evidence="1">Helicase C-terminal domain-containing protein</fullName>
    </recommendedName>
</protein>
<dbReference type="InterPro" id="IPR027417">
    <property type="entry name" value="P-loop_NTPase"/>
</dbReference>
<dbReference type="AlphaFoldDB" id="A0A9D2WLQ8"/>
<dbReference type="OrthoDB" id="713315at2"/>
<dbReference type="SUPFAM" id="SSF52540">
    <property type="entry name" value="P-loop containing nucleoside triphosphate hydrolases"/>
    <property type="match status" value="1"/>
</dbReference>
<accession>A0A9D2WLQ8</accession>
<feature type="domain" description="Helicase C-terminal" evidence="1">
    <location>
        <begin position="843"/>
        <end position="1031"/>
    </location>
</feature>
<comment type="caution">
    <text evidence="2">The sequence shown here is derived from an EMBL/GenBank/DDBJ whole genome shotgun (WGS) entry which is preliminary data.</text>
</comment>
<gene>
    <name evidence="2" type="ORF">SPSYN_03111</name>
</gene>
<dbReference type="Proteomes" id="UP000798488">
    <property type="component" value="Unassembled WGS sequence"/>
</dbReference>
<dbReference type="RefSeq" id="WP_161823362.1">
    <property type="nucleotide sequence ID" value="NZ_LSRS01000011.1"/>
</dbReference>